<gene>
    <name evidence="1" type="ORF">UFOVP1620_31</name>
</gene>
<reference evidence="1" key="1">
    <citation type="submission" date="2020-05" db="EMBL/GenBank/DDBJ databases">
        <authorList>
            <person name="Chiriac C."/>
            <person name="Salcher M."/>
            <person name="Ghai R."/>
            <person name="Kavagutti S V."/>
        </authorList>
    </citation>
    <scope>NUCLEOTIDE SEQUENCE</scope>
</reference>
<accession>A0A6J5SXI5</accession>
<dbReference type="EMBL" id="LR797487">
    <property type="protein sequence ID" value="CAB4220095.1"/>
    <property type="molecule type" value="Genomic_DNA"/>
</dbReference>
<evidence type="ECO:0000313" key="1">
    <source>
        <dbReference type="EMBL" id="CAB4220095.1"/>
    </source>
</evidence>
<proteinExistence type="predicted"/>
<organism evidence="1">
    <name type="scientific">uncultured Caudovirales phage</name>
    <dbReference type="NCBI Taxonomy" id="2100421"/>
    <lineage>
        <taxon>Viruses</taxon>
        <taxon>Duplodnaviria</taxon>
        <taxon>Heunggongvirae</taxon>
        <taxon>Uroviricota</taxon>
        <taxon>Caudoviricetes</taxon>
        <taxon>Peduoviridae</taxon>
        <taxon>Maltschvirus</taxon>
        <taxon>Maltschvirus maltsch</taxon>
    </lineage>
</organism>
<protein>
    <submittedName>
        <fullName evidence="1">Uncharacterized protein</fullName>
    </submittedName>
</protein>
<name>A0A6J5SXI5_9CAUD</name>
<sequence>MADIVVVTESGIVTVSQGETLVTVFDGRGFPGTPGDTFDQTLNTTDAVEFAGLVNLGLTFPTADGTAGQVIETDGAGVLSFASIGGVSSLTAGTGISVDVTTGDITITNDEPDQTVTLTNGTGITITGTYPSFTIDCDITQYTDTDARLALSAGTGISYDNATGIITNDEPDQTVTLTGGTGITITGTYPSFTVDCDITQYTDTDARLALSAGTGISYDDTTGIITNDEPDQTVTLTGGTDIAVTGTYPSFTIDFDGVIPIAADADTAGILYGLTTDNVSGYNVSLGFGANGSLTTGNYNVALGGAAGDMTSGNYNVAIGFDCNVADPTADKQLAIGPDAYVRWITGDANMNIKPGAGLKDAVNSVGTAGQLLSSTGTAIEWVDSVTSLIAGTGISVDVSTGDVTITNDEPDQTVTLTNGTGITITGTYPSFTIDCDITQYTDTDARLALSAGTGISYDDTTGIITNDEPDQTVTLTNGTDITITGTYPSFTIAYSGTAGSGTVTKASVVSANGFAGSVATDTTTPAITISTSITGLLKGDGTAISAATSGTDYVVPSGSITGNAATVTTNASLTGPITSSGNATSIASQTGTGTKFVMDTSPTLVTPNIGVATGTSLTLSGDLTVNGTTTTISSTTLEVGDKNIVLASASTTDAGADGGGITLKGTSDHTWNWIDATDAWTSSDHINLASGKSFYINGTAVLSATALGSGISVTATTNANLTGVITSVGNATSIASQTGTGTKFVMDTSPTLITPVLGTPSSGTLTNCTFPTLNQNTTGSAATVTTNADLTGVITSTGNATVIASQTGTGSKFVVDTSPTLVTPTIGAATATSLNKITITAPATGATLTIADGATLTASATASVSGTNTGDNAANTTYSSLVSNATHTGDATGDTALAVVAINGVLMSGLATGLLKNTTSTGAPSIATAGTDYVAPSGALGTPSSGDLTNCTFPTLNQSTTGNAATVTTNADLTGVITSTGNATVIASQTGTGTKFVMDTSPTLITPVLGTPSSGDLTNCTFPTLNQNTSGSAASLSATLAVTSGGTGQITATAAFNALAPSQASNSGKYLKTDGTDTSWGTLPSSLPVLLFGGVTTTSVSVANGSLPVLLFGGVTTVNVTVT</sequence>